<dbReference type="AlphaFoldDB" id="A0A834WLR5"/>
<sequence>MLTLVNSPEEGIEASEGGIWEVVVLRRDHTTLRRCLCRRLIRSAPSLSVSDLRTLVESSVELWRLSPRIWKSLRPCVLVSRLVSVELCRRISCGCSETEEEENMF</sequence>
<gene>
    <name evidence="1" type="ORF">G2W53_022115</name>
</gene>
<proteinExistence type="predicted"/>
<organism evidence="1 2">
    <name type="scientific">Senna tora</name>
    <dbReference type="NCBI Taxonomy" id="362788"/>
    <lineage>
        <taxon>Eukaryota</taxon>
        <taxon>Viridiplantae</taxon>
        <taxon>Streptophyta</taxon>
        <taxon>Embryophyta</taxon>
        <taxon>Tracheophyta</taxon>
        <taxon>Spermatophyta</taxon>
        <taxon>Magnoliopsida</taxon>
        <taxon>eudicotyledons</taxon>
        <taxon>Gunneridae</taxon>
        <taxon>Pentapetalae</taxon>
        <taxon>rosids</taxon>
        <taxon>fabids</taxon>
        <taxon>Fabales</taxon>
        <taxon>Fabaceae</taxon>
        <taxon>Caesalpinioideae</taxon>
        <taxon>Cassia clade</taxon>
        <taxon>Senna</taxon>
    </lineage>
</organism>
<protein>
    <submittedName>
        <fullName evidence="1">Uncharacterized protein</fullName>
    </submittedName>
</protein>
<name>A0A834WLR5_9FABA</name>
<dbReference type="EMBL" id="JAAIUW010000007">
    <property type="protein sequence ID" value="KAF7823971.1"/>
    <property type="molecule type" value="Genomic_DNA"/>
</dbReference>
<comment type="caution">
    <text evidence="1">The sequence shown here is derived from an EMBL/GenBank/DDBJ whole genome shotgun (WGS) entry which is preliminary data.</text>
</comment>
<keyword evidence="2" id="KW-1185">Reference proteome</keyword>
<reference evidence="1" key="1">
    <citation type="submission" date="2020-09" db="EMBL/GenBank/DDBJ databases">
        <title>Genome-Enabled Discovery of Anthraquinone Biosynthesis in Senna tora.</title>
        <authorList>
            <person name="Kang S.-H."/>
            <person name="Pandey R.P."/>
            <person name="Lee C.-M."/>
            <person name="Sim J.-S."/>
            <person name="Jeong J.-T."/>
            <person name="Choi B.-S."/>
            <person name="Jung M."/>
            <person name="Ginzburg D."/>
            <person name="Zhao K."/>
            <person name="Won S.Y."/>
            <person name="Oh T.-J."/>
            <person name="Yu Y."/>
            <person name="Kim N.-H."/>
            <person name="Lee O.R."/>
            <person name="Lee T.-H."/>
            <person name="Bashyal P."/>
            <person name="Kim T.-S."/>
            <person name="Lee W.-H."/>
            <person name="Kawkins C."/>
            <person name="Kim C.-K."/>
            <person name="Kim J.S."/>
            <person name="Ahn B.O."/>
            <person name="Rhee S.Y."/>
            <person name="Sohng J.K."/>
        </authorList>
    </citation>
    <scope>NUCLEOTIDE SEQUENCE</scope>
    <source>
        <tissue evidence="1">Leaf</tissue>
    </source>
</reference>
<evidence type="ECO:0000313" key="1">
    <source>
        <dbReference type="EMBL" id="KAF7823971.1"/>
    </source>
</evidence>
<evidence type="ECO:0000313" key="2">
    <source>
        <dbReference type="Proteomes" id="UP000634136"/>
    </source>
</evidence>
<dbReference type="Proteomes" id="UP000634136">
    <property type="component" value="Unassembled WGS sequence"/>
</dbReference>
<accession>A0A834WLR5</accession>